<evidence type="ECO:0000313" key="2">
    <source>
        <dbReference type="Proteomes" id="UP001321766"/>
    </source>
</evidence>
<name>A0ABM8B5K9_9BIFI</name>
<accession>A0ABM8B5K9</accession>
<keyword evidence="2" id="KW-1185">Reference proteome</keyword>
<proteinExistence type="predicted"/>
<gene>
    <name evidence="1" type="ORF">KIM372_00320</name>
</gene>
<evidence type="ECO:0000313" key="1">
    <source>
        <dbReference type="EMBL" id="BDR52125.1"/>
    </source>
</evidence>
<organism evidence="1 2">
    <name type="scientific">Bombiscardovia nodaiensis</name>
    <dbReference type="NCBI Taxonomy" id="2932181"/>
    <lineage>
        <taxon>Bacteria</taxon>
        <taxon>Bacillati</taxon>
        <taxon>Actinomycetota</taxon>
        <taxon>Actinomycetes</taxon>
        <taxon>Bifidobacteriales</taxon>
        <taxon>Bifidobacteriaceae</taxon>
        <taxon>Bombiscardovia</taxon>
    </lineage>
</organism>
<protein>
    <submittedName>
        <fullName evidence="1">Uncharacterized protein</fullName>
    </submittedName>
</protein>
<dbReference type="Proteomes" id="UP001321766">
    <property type="component" value="Chromosome"/>
</dbReference>
<reference evidence="1 2" key="1">
    <citation type="journal article" date="2023" name="Microbiol. Spectr.">
        <title>Symbiosis of Carpenter Bees with Uncharacterized Lactic Acid Bacteria Showing NAD Auxotrophy.</title>
        <authorList>
            <person name="Kawasaki S."/>
            <person name="Ozawa K."/>
            <person name="Mori T."/>
            <person name="Yamamoto A."/>
            <person name="Ito M."/>
            <person name="Ohkuma M."/>
            <person name="Sakamoto M."/>
            <person name="Matsutani M."/>
        </authorList>
    </citation>
    <scope>NUCLEOTIDE SEQUENCE [LARGE SCALE GENOMIC DNA]</scope>
    <source>
        <strain evidence="1 2">Kim37-2</strain>
    </source>
</reference>
<sequence>MKMRTWADLLGLYDRDTVLEVMEILEARVTTLRHVDAAGRVTPAPASACRVEDWTFDEPAWRVVCDCGAVVLQVQADALENQEVEHDDDPDDD</sequence>
<dbReference type="EMBL" id="AP026798">
    <property type="protein sequence ID" value="BDR52125.1"/>
    <property type="molecule type" value="Genomic_DNA"/>
</dbReference>